<comment type="caution">
    <text evidence="2">The sequence shown here is derived from an EMBL/GenBank/DDBJ whole genome shotgun (WGS) entry which is preliminary data.</text>
</comment>
<organism evidence="2 3">
    <name type="scientific">Alcanivorax sediminis</name>
    <dbReference type="NCBI Taxonomy" id="2663008"/>
    <lineage>
        <taxon>Bacteria</taxon>
        <taxon>Pseudomonadati</taxon>
        <taxon>Pseudomonadota</taxon>
        <taxon>Gammaproteobacteria</taxon>
        <taxon>Oceanospirillales</taxon>
        <taxon>Alcanivoracaceae</taxon>
        <taxon>Alcanivorax</taxon>
    </lineage>
</organism>
<evidence type="ECO:0000313" key="2">
    <source>
        <dbReference type="EMBL" id="MQX53038.1"/>
    </source>
</evidence>
<sequence length="159" mass="18183">MMVRICCLIKLAVIPVLMAGCQEVDVEKSKHFQRHEIIDVISEANAQEVNPFVIVGDSENGIYIQYWVENDVVSYDRPLIGLTEEEVNLLVRVHERYGIQHREVISENVESDSPFYLRTFTHDFAVSEKESAVDLGLLVLKEGFSLSDETPLKIEMGWK</sequence>
<keyword evidence="3" id="KW-1185">Reference proteome</keyword>
<proteinExistence type="predicted"/>
<reference evidence="2 3" key="1">
    <citation type="submission" date="2019-10" db="EMBL/GenBank/DDBJ databases">
        <title>Alcanivorax sp.PA15-N-34 draft genome sequence.</title>
        <authorList>
            <person name="Liao X."/>
            <person name="Shao Z."/>
        </authorList>
    </citation>
    <scope>NUCLEOTIDE SEQUENCE [LARGE SCALE GENOMIC DNA]</scope>
    <source>
        <strain evidence="2 3">PA15-N-34</strain>
    </source>
</reference>
<evidence type="ECO:0000256" key="1">
    <source>
        <dbReference type="SAM" id="SignalP"/>
    </source>
</evidence>
<accession>A0A6N7LRK9</accession>
<keyword evidence="1" id="KW-0732">Signal</keyword>
<name>A0A6N7LRK9_9GAMM</name>
<dbReference type="RefSeq" id="WP_153500124.1">
    <property type="nucleotide sequence ID" value="NZ_WIRE01000001.1"/>
</dbReference>
<evidence type="ECO:0000313" key="3">
    <source>
        <dbReference type="Proteomes" id="UP000469421"/>
    </source>
</evidence>
<gene>
    <name evidence="2" type="ORF">GFN93_07230</name>
</gene>
<protein>
    <submittedName>
        <fullName evidence="2">Uncharacterized protein</fullName>
    </submittedName>
</protein>
<feature type="chain" id="PRO_5026749619" evidence="1">
    <location>
        <begin position="20"/>
        <end position="159"/>
    </location>
</feature>
<dbReference type="EMBL" id="WIRE01000001">
    <property type="protein sequence ID" value="MQX53038.1"/>
    <property type="molecule type" value="Genomic_DNA"/>
</dbReference>
<dbReference type="Proteomes" id="UP000469421">
    <property type="component" value="Unassembled WGS sequence"/>
</dbReference>
<dbReference type="AlphaFoldDB" id="A0A6N7LRK9"/>
<feature type="signal peptide" evidence="1">
    <location>
        <begin position="1"/>
        <end position="19"/>
    </location>
</feature>
<dbReference type="PROSITE" id="PS51257">
    <property type="entry name" value="PROKAR_LIPOPROTEIN"/>
    <property type="match status" value="1"/>
</dbReference>